<dbReference type="HOGENOM" id="CLU_1739706_0_0_12"/>
<keyword evidence="2" id="KW-1185">Reference proteome</keyword>
<dbReference type="RefSeq" id="WP_013702726.1">
    <property type="nucleotide sequence ID" value="NC_015386.1"/>
</dbReference>
<organism evidence="1 2">
    <name type="scientific">Treponema succinifaciens (strain ATCC 33096 / DSM 2489 / 6091)</name>
    <dbReference type="NCBI Taxonomy" id="869209"/>
    <lineage>
        <taxon>Bacteria</taxon>
        <taxon>Pseudomonadati</taxon>
        <taxon>Spirochaetota</taxon>
        <taxon>Spirochaetia</taxon>
        <taxon>Spirochaetales</taxon>
        <taxon>Treponemataceae</taxon>
        <taxon>Treponema</taxon>
    </lineage>
</organism>
<keyword evidence="1" id="KW-0614">Plasmid</keyword>
<geneLocation type="plasmid" evidence="1 2">
    <name>pTRESU01</name>
</geneLocation>
<dbReference type="EMBL" id="CP002632">
    <property type="protein sequence ID" value="AEB15477.1"/>
    <property type="molecule type" value="Genomic_DNA"/>
</dbReference>
<reference evidence="2" key="1">
    <citation type="submission" date="2011-04" db="EMBL/GenBank/DDBJ databases">
        <title>The complete genome of plasmid of Treponema succinifaciens DSM 2489.</title>
        <authorList>
            <person name="Lucas S."/>
            <person name="Copeland A."/>
            <person name="Lapidus A."/>
            <person name="Bruce D."/>
            <person name="Goodwin L."/>
            <person name="Pitluck S."/>
            <person name="Peters L."/>
            <person name="Kyrpides N."/>
            <person name="Mavromatis K."/>
            <person name="Ivanova N."/>
            <person name="Ovchinnikova G."/>
            <person name="Teshima H."/>
            <person name="Detter J.C."/>
            <person name="Tapia R."/>
            <person name="Han C."/>
            <person name="Land M."/>
            <person name="Hauser L."/>
            <person name="Markowitz V."/>
            <person name="Cheng J.-F."/>
            <person name="Hugenholtz P."/>
            <person name="Woyke T."/>
            <person name="Wu D."/>
            <person name="Gronow S."/>
            <person name="Wellnitz S."/>
            <person name="Brambilla E."/>
            <person name="Klenk H.-P."/>
            <person name="Eisen J.A."/>
        </authorList>
    </citation>
    <scope>NUCLEOTIDE SEQUENCE [LARGE SCALE GENOMIC DNA]</scope>
    <source>
        <strain evidence="2">ATCC 33096 / DSM 2489 / 6091</strain>
        <plasmid evidence="2">Plasmid pTRESU01</plasmid>
    </source>
</reference>
<evidence type="ECO:0000313" key="2">
    <source>
        <dbReference type="Proteomes" id="UP000006852"/>
    </source>
</evidence>
<dbReference type="Proteomes" id="UP000006852">
    <property type="component" value="Plasmid pTRESU01"/>
</dbReference>
<name>F2NYH8_TRES6</name>
<dbReference type="KEGG" id="tsu:Tresu_2615"/>
<proteinExistence type="predicted"/>
<gene>
    <name evidence="1" type="ordered locus">Tresu_2615</name>
</gene>
<dbReference type="AlphaFoldDB" id="F2NYH8"/>
<protein>
    <submittedName>
        <fullName evidence="1">Uncharacterized protein</fullName>
    </submittedName>
</protein>
<dbReference type="GeneID" id="302999718"/>
<accession>F2NYH8</accession>
<sequence>MKIKKILITFSILVFFSLIVESICPKIVIYGAPNIKAKVQVVMDFYDKYYDGDVSLWYVDKLKNSTKEKQLNPKKYILFNYPIIYDKKGSKNFIIMYYMYDNENTSFHRIYINADLLYFHRIEFSLDDSGQIINSYIKKYPWSKKIEYNL</sequence>
<evidence type="ECO:0000313" key="1">
    <source>
        <dbReference type="EMBL" id="AEB15477.1"/>
    </source>
</evidence>